<protein>
    <submittedName>
        <fullName evidence="1">Uncharacterized protein</fullName>
    </submittedName>
</protein>
<organism evidence="1 2">
    <name type="scientific">Rotaria sordida</name>
    <dbReference type="NCBI Taxonomy" id="392033"/>
    <lineage>
        <taxon>Eukaryota</taxon>
        <taxon>Metazoa</taxon>
        <taxon>Spiralia</taxon>
        <taxon>Gnathifera</taxon>
        <taxon>Rotifera</taxon>
        <taxon>Eurotatoria</taxon>
        <taxon>Bdelloidea</taxon>
        <taxon>Philodinida</taxon>
        <taxon>Philodinidae</taxon>
        <taxon>Rotaria</taxon>
    </lineage>
</organism>
<dbReference type="SUPFAM" id="SSF53067">
    <property type="entry name" value="Actin-like ATPase domain"/>
    <property type="match status" value="1"/>
</dbReference>
<dbReference type="InterPro" id="IPR043129">
    <property type="entry name" value="ATPase_NBD"/>
</dbReference>
<sequence length="57" mass="6450">MTTSSSYAIGIDVGTGSVRCMIFDDKWVPVIQWQKPIHTYHSSSAPLEYEQSSTNIW</sequence>
<gene>
    <name evidence="1" type="ORF">SEV965_LOCUS25971</name>
</gene>
<proteinExistence type="predicted"/>
<reference evidence="1" key="1">
    <citation type="submission" date="2021-02" db="EMBL/GenBank/DDBJ databases">
        <authorList>
            <person name="Nowell W R."/>
        </authorList>
    </citation>
    <scope>NUCLEOTIDE SEQUENCE</scope>
</reference>
<dbReference type="Gene3D" id="3.30.420.40">
    <property type="match status" value="1"/>
</dbReference>
<feature type="non-terminal residue" evidence="1">
    <location>
        <position position="1"/>
    </location>
</feature>
<dbReference type="EMBL" id="CAJNOU010002151">
    <property type="protein sequence ID" value="CAF1294882.1"/>
    <property type="molecule type" value="Genomic_DNA"/>
</dbReference>
<accession>A0A815D0E4</accession>
<comment type="caution">
    <text evidence="1">The sequence shown here is derived from an EMBL/GenBank/DDBJ whole genome shotgun (WGS) entry which is preliminary data.</text>
</comment>
<evidence type="ECO:0000313" key="2">
    <source>
        <dbReference type="Proteomes" id="UP000663889"/>
    </source>
</evidence>
<dbReference type="AlphaFoldDB" id="A0A815D0E4"/>
<name>A0A815D0E4_9BILA</name>
<evidence type="ECO:0000313" key="1">
    <source>
        <dbReference type="EMBL" id="CAF1294882.1"/>
    </source>
</evidence>
<dbReference type="Proteomes" id="UP000663889">
    <property type="component" value="Unassembled WGS sequence"/>
</dbReference>